<evidence type="ECO:0000313" key="2">
    <source>
        <dbReference type="Proteomes" id="UP000015453"/>
    </source>
</evidence>
<keyword evidence="2" id="KW-1185">Reference proteome</keyword>
<gene>
    <name evidence="1" type="ORF">M569_17067</name>
</gene>
<comment type="caution">
    <text evidence="1">The sequence shown here is derived from an EMBL/GenBank/DDBJ whole genome shotgun (WGS) entry which is preliminary data.</text>
</comment>
<evidence type="ECO:0000313" key="1">
    <source>
        <dbReference type="EMBL" id="EPS57750.1"/>
    </source>
</evidence>
<reference evidence="1 2" key="1">
    <citation type="journal article" date="2013" name="BMC Genomics">
        <title>The miniature genome of a carnivorous plant Genlisea aurea contains a low number of genes and short non-coding sequences.</title>
        <authorList>
            <person name="Leushkin E.V."/>
            <person name="Sutormin R.A."/>
            <person name="Nabieva E.R."/>
            <person name="Penin A.A."/>
            <person name="Kondrashov A.S."/>
            <person name="Logacheva M.D."/>
        </authorList>
    </citation>
    <scope>NUCLEOTIDE SEQUENCE [LARGE SCALE GENOMIC DNA]</scope>
</reference>
<proteinExistence type="predicted"/>
<name>S8BT10_9LAMI</name>
<dbReference type="EMBL" id="AUSU01009886">
    <property type="protein sequence ID" value="EPS57750.1"/>
    <property type="molecule type" value="Genomic_DNA"/>
</dbReference>
<protein>
    <submittedName>
        <fullName evidence="1">Uncharacterized protein</fullName>
    </submittedName>
</protein>
<dbReference type="AlphaFoldDB" id="S8BT10"/>
<organism evidence="1 2">
    <name type="scientific">Genlisea aurea</name>
    <dbReference type="NCBI Taxonomy" id="192259"/>
    <lineage>
        <taxon>Eukaryota</taxon>
        <taxon>Viridiplantae</taxon>
        <taxon>Streptophyta</taxon>
        <taxon>Embryophyta</taxon>
        <taxon>Tracheophyta</taxon>
        <taxon>Spermatophyta</taxon>
        <taxon>Magnoliopsida</taxon>
        <taxon>eudicotyledons</taxon>
        <taxon>Gunneridae</taxon>
        <taxon>Pentapetalae</taxon>
        <taxon>asterids</taxon>
        <taxon>lamiids</taxon>
        <taxon>Lamiales</taxon>
        <taxon>Lentibulariaceae</taxon>
        <taxon>Genlisea</taxon>
    </lineage>
</organism>
<accession>S8BT10</accession>
<sequence length="93" mass="10230">MSIKCSHPDVDRLDPETIRNVPKGYSYYLVRDGDKNAYVYGLCRGCGKWWRAPSHPDGDGRRAGVSGFRVSCNVASLELFPPAGGKMGRPLSI</sequence>
<dbReference type="Proteomes" id="UP000015453">
    <property type="component" value="Unassembled WGS sequence"/>
</dbReference>